<dbReference type="Gene3D" id="2.120.10.30">
    <property type="entry name" value="TolB, C-terminal domain"/>
    <property type="match status" value="2"/>
</dbReference>
<reference evidence="15" key="1">
    <citation type="submission" date="2021-02" db="EMBL/GenBank/DDBJ databases">
        <authorList>
            <person name="Nowell W R."/>
        </authorList>
    </citation>
    <scope>NUCLEOTIDE SEQUENCE</scope>
</reference>
<keyword evidence="16" id="KW-1185">Reference proteome</keyword>
<dbReference type="InterPro" id="IPR003915">
    <property type="entry name" value="PKD_2"/>
</dbReference>
<dbReference type="Pfam" id="PF08016">
    <property type="entry name" value="PKD_channel"/>
    <property type="match status" value="1"/>
</dbReference>
<feature type="transmembrane region" description="Helical" evidence="12">
    <location>
        <begin position="2050"/>
        <end position="2076"/>
    </location>
</feature>
<feature type="repeat" description="NHL" evidence="11">
    <location>
        <begin position="277"/>
        <end position="308"/>
    </location>
</feature>
<feature type="domain" description="PLAT" evidence="14">
    <location>
        <begin position="1796"/>
        <end position="1915"/>
    </location>
</feature>
<evidence type="ECO:0000256" key="1">
    <source>
        <dbReference type="ARBA" id="ARBA00004141"/>
    </source>
</evidence>
<evidence type="ECO:0000256" key="4">
    <source>
        <dbReference type="ARBA" id="ARBA00022729"/>
    </source>
</evidence>
<comment type="caution">
    <text evidence="15">The sequence shown here is derived from an EMBL/GenBank/DDBJ whole genome shotgun (WGS) entry which is preliminary data.</text>
</comment>
<gene>
    <name evidence="15" type="ORF">XAT740_LOCUS24471</name>
</gene>
<evidence type="ECO:0000256" key="2">
    <source>
        <dbReference type="ARBA" id="ARBA00007200"/>
    </source>
</evidence>
<keyword evidence="4 13" id="KW-0732">Signal</keyword>
<feature type="transmembrane region" description="Helical" evidence="12">
    <location>
        <begin position="1961"/>
        <end position="1979"/>
    </location>
</feature>
<dbReference type="Gene3D" id="2.60.60.20">
    <property type="entry name" value="PLAT/LH2 domain"/>
    <property type="match status" value="1"/>
</dbReference>
<dbReference type="Pfam" id="PF02010">
    <property type="entry name" value="REJ"/>
    <property type="match status" value="1"/>
</dbReference>
<feature type="transmembrane region" description="Helical" evidence="12">
    <location>
        <begin position="2542"/>
        <end position="2564"/>
    </location>
</feature>
<dbReference type="PRINTS" id="PR01433">
    <property type="entry name" value="POLYCYSTIN2"/>
</dbReference>
<keyword evidence="7 12" id="KW-0472">Membrane</keyword>
<evidence type="ECO:0000313" key="16">
    <source>
        <dbReference type="Proteomes" id="UP000663828"/>
    </source>
</evidence>
<feature type="transmembrane region" description="Helical" evidence="12">
    <location>
        <begin position="2408"/>
        <end position="2432"/>
    </location>
</feature>
<protein>
    <recommendedName>
        <fullName evidence="14">PLAT domain-containing protein</fullName>
    </recommendedName>
</protein>
<dbReference type="InterPro" id="IPR013122">
    <property type="entry name" value="PKD1_2_channel"/>
</dbReference>
<feature type="repeat" description="NHL" evidence="11">
    <location>
        <begin position="172"/>
        <end position="211"/>
    </location>
</feature>
<organism evidence="15 16">
    <name type="scientific">Adineta ricciae</name>
    <name type="common">Rotifer</name>
    <dbReference type="NCBI Taxonomy" id="249248"/>
    <lineage>
        <taxon>Eukaryota</taxon>
        <taxon>Metazoa</taxon>
        <taxon>Spiralia</taxon>
        <taxon>Gnathifera</taxon>
        <taxon>Rotifera</taxon>
        <taxon>Eurotatoria</taxon>
        <taxon>Bdelloidea</taxon>
        <taxon>Adinetida</taxon>
        <taxon>Adinetidae</taxon>
        <taxon>Adineta</taxon>
    </lineage>
</organism>
<dbReference type="Pfam" id="PF01477">
    <property type="entry name" value="PLAT"/>
    <property type="match status" value="1"/>
</dbReference>
<comment type="subcellular location">
    <subcellularLocation>
        <location evidence="1">Membrane</location>
        <topology evidence="1">Multi-pass membrane protein</topology>
    </subcellularLocation>
</comment>
<dbReference type="Pfam" id="PF20519">
    <property type="entry name" value="Polycystin_dom"/>
    <property type="match status" value="1"/>
</dbReference>
<dbReference type="EMBL" id="CAJNOR010001896">
    <property type="protein sequence ID" value="CAF1216451.1"/>
    <property type="molecule type" value="Genomic_DNA"/>
</dbReference>
<evidence type="ECO:0000256" key="12">
    <source>
        <dbReference type="SAM" id="Phobius"/>
    </source>
</evidence>
<dbReference type="SUPFAM" id="SSF101898">
    <property type="entry name" value="NHL repeat"/>
    <property type="match status" value="2"/>
</dbReference>
<keyword evidence="3 12" id="KW-0812">Transmembrane</keyword>
<sequence length="2706" mass="312478">MNFSFCLLWIFIQRISTFSFNQPKFCSNATWNKSAITFADQNIIGRLPRALFINTNNTIYSFNQNTKQILIWANQSSNPTKNISGNFVGSLSIFVTNVGDIFIDNGQSNKQVNQWIQRNESLITVMSVDSQCFGLFVDQNNSLYCSMSNQQKVVKRWLNDVDLKPKLVAGNGTNGSALNQLSSPDGIFVDVNFDLYVADCDNNRIQQFEVGQLNGKTRVGQGSSNVTFTLNGPSGIVLDAQKYFFIVERGRHRIIREDANGFRCLVGCAGEGSQSDQLSAPNTLSFDIDGNIFVIDYGNHRIQKFNFEKTSCNESSVVGTTNQVAESELSTVSLTTTKIEETFPMTTEGFLSTVRINSDQTAFPRISQALSFNQPKFCPNATWNKSAITFADENIIGRFPDTLFINTNNTIYSFNEDTKRILIWANQSSNPTSNISGNFVDSFSIFVTNVGDIFIDNGGLHNQVNQWIQQNESLITVMSVDSVCSGLFVDQNNSLYCSMPTQDKVVKRWLNDVDLKPKIVAGNGTQGSALNQLYYPCGIFVDVNFDLYVADHRNDRIQQFEVGQLNGTTKVGNGSSSVTITLNGPSGIVLDAQKYLFIVERGRSRIIGEDANGFRCLVGCDGDGSQSHQLSGPITLSFDIDGNIYVSDWGNDRIQKFNFEKTSCQNSSFIETTTKMQQNEMTTIGNILQSQQTIKEETTIFSTTINQISTKFPKSEKKCSNVEIDLIPHSTFSSPIQIRRNRDFYILSKIRFDCSKSFQIKSQWKIRNCTTKCTNELLFDSIDLTRTDLYIPSKTFPYGIYEFTLHIQLKDYLNIRSSKSIYIQVNPTGITVNLVALGTSMITSGYEQDLHLNPGKYSNDPDGYPFNSTDWTYLYDCRAYNTYDIVDRYSINNPSELSCLSNQFQYEFDGVELSKETSVTIFAGSLELDETYTFSVQLTNRRNRTIHAFGSVLVQIKDSQRPMISIGCVIPTLCPLNLGYRLINPTMQLALFSRCESNCQPIENIKWNLFYKSMNSPSSTSQWSSFEETDLYAKIYIFGANTTNVTIADYLFLTHHHVKYWRFEVTYTFRSQIGSSALDFEIQMEFVDATCSIFPTNGTTMTRFHIACYRPSELNFIREYSLYYWLNDSMKLTIIAFSPVSNFTVQLPSGKLNLVLQIRDLNYRTTKLNLTTIEISSDLSLFYENNQSVLQILHTKDRNFIAQIISSLSQQLNGMTDETLRKSIQNGIQPTRIFVSSLGQQRLVSENFVSSINQSTIKEINEQFQSQAELREYLSEFITDLTLSIESMKLQLSTLIQLTETTNQLTRQTLMIVTQKCYQLSKDLHSLSSKVPYEDIQMTGQQLLQCSANILTGVNGVLQQRTSLLKSDFQSSTKIPDDYDTNLDSDWSNLKLFIDENDFSMEKINENRNRFYQEKLAKEIIEKVDEIISLVTSSFNIHLNIGQKMIIDTPETFVSFEVLSIESLSNKSIKQVGGAEIHLSSNVTSSLENNSPVFLVRSMMERLAIYDTNTNTNLSTMISLTILDRNGNEIPFETTKQSPIRLVIPRDPNVVIPPMIYHNVSAFNSSYHNQTFHYHFVNISSSLPISIHLEFEPIVVNLSYLLIYKFDQIPRLNRSMNQIDGWKLFCSSIRNSPLFLDNQQTIGHQTFIFGLRELTSSESNEFCLNETLPIPIDPVHFTSDYQTRIYTSGCYYLNKQNQWKSDGLIVGSKTNHYETECFSTHLTKFASGFVILPEMIDWNYAFNNADFHKNKTIYLTVITVTLIYITLMIYARKYDKKDFGKLGVTPLSDNRSSDNYFYQLIVFTGHRKDSGTKSKVHFVLYGENEVTRIRTFDDPQREIFQRGGIDSFIMRVPKSLGLLNCLHIWHDNSGKDSFASWFLKYIIVRDLQTMETSYFISQRWFAVEKDDGKIERVFPIANEDEKKTFSFLLSKKAFHNFSDGHLWFSIFARPQLNQFSRVQRCTCCFVLLFISMLSNIMFYDLANEAKVKNSTSLSFGTFSITSDEILIGIMSELISLIPSILLVQLFRCLRSRHQRMKPICEKKKKKCSFTFPWWFLFIAYGISFLLVVVSIFFIIVRGIEFGDMKSQQWLTSVLSSFFSSIFLTEPIKILSLGIIFAFFCRKSTNEDEEMKEYFDENQLMLNKDEENLHSSIEIIPSTRPKRLTSNEIACARQIRLRELQMWKIIREIIFYICFLSLLSVIVYSNHNENASFQVQHLRKSFQMKFSTVNEYWKWLEEDFVGKIRAQKWYNKKNVENLRGYLNDTSNRLLGWALMKQLRIRTELCPKRIQFSSICRNDLSLSNEEKRSFTPGWFEHSILLFSSSISQSFQYKSKDRGYIYEFHGSIKDLRENLSELHRFQWIDQQTREIQIQMSLFNPNVNLFTFVTLQTQFDSTGNIDFQSRFEPIHFYAFTSFSQLICTIVYLFLILYMIFNEIQLIMNLKWKYFIEFWSMINFSLIICSIFSIGIYFFRFKIGKEIGKLFRESQGDIYINLEESVYFNDLLNYFYGFSCFFGTIKFLYLCRFNRRLSLFAETLRLSTKEFFSFSLMFSILFIPFLCLFYLLFLSKMQSCSTLFDTSQMLFEMILMKFDSNELSRAGTFLGPFSLTLFILLVVFICLSIFLSIINDNFRLAREKVIEDPEVFSHIIRKFLQWTGMRKRPEWEIQEEKDQQMRENYLYTTDTLRLRTNQLVNQINRMYFNQRTANV</sequence>
<dbReference type="GO" id="GO:0005262">
    <property type="term" value="F:calcium channel activity"/>
    <property type="evidence" value="ECO:0007669"/>
    <property type="project" value="TreeGrafter"/>
</dbReference>
<dbReference type="FunFam" id="2.60.60.20:FF:000022">
    <property type="entry name" value="Uncharacterized protein"/>
    <property type="match status" value="1"/>
</dbReference>
<evidence type="ECO:0000256" key="9">
    <source>
        <dbReference type="PIRSR" id="PIRSR603915-2"/>
    </source>
</evidence>
<feature type="transmembrane region" description="Helical" evidence="12">
    <location>
        <begin position="2184"/>
        <end position="2203"/>
    </location>
</feature>
<evidence type="ECO:0000256" key="5">
    <source>
        <dbReference type="ARBA" id="ARBA00022737"/>
    </source>
</evidence>
<comment type="caution">
    <text evidence="10">Lacks conserved residue(s) required for the propagation of feature annotation.</text>
</comment>
<feature type="repeat" description="NHL" evidence="11">
    <location>
        <begin position="624"/>
        <end position="660"/>
    </location>
</feature>
<dbReference type="GO" id="GO:0005509">
    <property type="term" value="F:calcium ion binding"/>
    <property type="evidence" value="ECO:0007669"/>
    <property type="project" value="InterPro"/>
</dbReference>
<dbReference type="InterPro" id="IPR001024">
    <property type="entry name" value="PLAT/LH2_dom"/>
</dbReference>
<dbReference type="InterPro" id="IPR002859">
    <property type="entry name" value="PKD/REJ-like"/>
</dbReference>
<feature type="transmembrane region" description="Helical" evidence="12">
    <location>
        <begin position="2096"/>
        <end position="2120"/>
    </location>
</feature>
<evidence type="ECO:0000256" key="6">
    <source>
        <dbReference type="ARBA" id="ARBA00022989"/>
    </source>
</evidence>
<name>A0A814XDP7_ADIRI</name>
<evidence type="ECO:0000313" key="15">
    <source>
        <dbReference type="EMBL" id="CAF1216451.1"/>
    </source>
</evidence>
<dbReference type="InterPro" id="IPR051223">
    <property type="entry name" value="Polycystin"/>
</dbReference>
<evidence type="ECO:0000256" key="8">
    <source>
        <dbReference type="ARBA" id="ARBA00023180"/>
    </source>
</evidence>
<keyword evidence="8" id="KW-0325">Glycoprotein</keyword>
<evidence type="ECO:0000256" key="3">
    <source>
        <dbReference type="ARBA" id="ARBA00022692"/>
    </source>
</evidence>
<feature type="signal peptide" evidence="13">
    <location>
        <begin position="1"/>
        <end position="17"/>
    </location>
</feature>
<feature type="disulfide bond" evidence="9">
    <location>
        <begin position="2284"/>
        <end position="2294"/>
    </location>
</feature>
<dbReference type="InterPro" id="IPR011042">
    <property type="entry name" value="6-blade_b-propeller_TolB-like"/>
</dbReference>
<dbReference type="InterPro" id="IPR046791">
    <property type="entry name" value="Polycystin_dom"/>
</dbReference>
<evidence type="ECO:0000256" key="10">
    <source>
        <dbReference type="PROSITE-ProRule" id="PRU00152"/>
    </source>
</evidence>
<feature type="transmembrane region" description="Helical" evidence="12">
    <location>
        <begin position="2005"/>
        <end position="2029"/>
    </location>
</feature>
<dbReference type="PROSITE" id="PS50095">
    <property type="entry name" value="PLAT"/>
    <property type="match status" value="1"/>
</dbReference>
<dbReference type="PANTHER" id="PTHR10877:SF150">
    <property type="entry name" value="REJ DOMAIN-CONTAINING PROTEIN"/>
    <property type="match status" value="1"/>
</dbReference>
<evidence type="ECO:0000256" key="11">
    <source>
        <dbReference type="PROSITE-ProRule" id="PRU00504"/>
    </source>
</evidence>
<feature type="transmembrane region" description="Helical" evidence="12">
    <location>
        <begin position="2452"/>
        <end position="2470"/>
    </location>
</feature>
<evidence type="ECO:0000256" key="13">
    <source>
        <dbReference type="SAM" id="SignalP"/>
    </source>
</evidence>
<dbReference type="Proteomes" id="UP000663828">
    <property type="component" value="Unassembled WGS sequence"/>
</dbReference>
<evidence type="ECO:0000259" key="14">
    <source>
        <dbReference type="PROSITE" id="PS50095"/>
    </source>
</evidence>
<dbReference type="InterPro" id="IPR001258">
    <property type="entry name" value="NHL_repeat"/>
</dbReference>
<dbReference type="GO" id="GO:0016020">
    <property type="term" value="C:membrane"/>
    <property type="evidence" value="ECO:0007669"/>
    <property type="project" value="UniProtKB-SubCell"/>
</dbReference>
<dbReference type="GO" id="GO:0050982">
    <property type="term" value="P:detection of mechanical stimulus"/>
    <property type="evidence" value="ECO:0007669"/>
    <property type="project" value="TreeGrafter"/>
</dbReference>
<feature type="transmembrane region" description="Helical" evidence="12">
    <location>
        <begin position="2600"/>
        <end position="2625"/>
    </location>
</feature>
<dbReference type="PANTHER" id="PTHR10877">
    <property type="entry name" value="POLYCYSTIN FAMILY MEMBER"/>
    <property type="match status" value="1"/>
</dbReference>
<keyword evidence="6 12" id="KW-1133">Transmembrane helix</keyword>
<feature type="transmembrane region" description="Helical" evidence="12">
    <location>
        <begin position="2502"/>
        <end position="2521"/>
    </location>
</feature>
<dbReference type="SMART" id="SM00308">
    <property type="entry name" value="LH2"/>
    <property type="match status" value="1"/>
</dbReference>
<feature type="chain" id="PRO_5032593451" description="PLAT domain-containing protein" evidence="13">
    <location>
        <begin position="18"/>
        <end position="2706"/>
    </location>
</feature>
<comment type="similarity">
    <text evidence="2">Belongs to the polycystin family.</text>
</comment>
<keyword evidence="5" id="KW-0677">Repeat</keyword>
<dbReference type="PROSITE" id="PS51125">
    <property type="entry name" value="NHL"/>
    <property type="match status" value="3"/>
</dbReference>
<evidence type="ECO:0000256" key="7">
    <source>
        <dbReference type="ARBA" id="ARBA00023136"/>
    </source>
</evidence>
<proteinExistence type="inferred from homology"/>
<dbReference type="SUPFAM" id="SSF49723">
    <property type="entry name" value="Lipase/lipooxygenase domain (PLAT/LH2 domain)"/>
    <property type="match status" value="1"/>
</dbReference>
<dbReference type="InterPro" id="IPR036392">
    <property type="entry name" value="PLAT/LH2_dom_sf"/>
</dbReference>
<dbReference type="CDD" id="cd05819">
    <property type="entry name" value="NHL"/>
    <property type="match status" value="3"/>
</dbReference>
<accession>A0A814XDP7</accession>
<feature type="transmembrane region" description="Helical" evidence="12">
    <location>
        <begin position="1753"/>
        <end position="1771"/>
    </location>
</feature>